<dbReference type="Proteomes" id="UP000509549">
    <property type="component" value="Chromosome"/>
</dbReference>
<evidence type="ECO:0000313" key="3">
    <source>
        <dbReference type="Proteomes" id="UP000509549"/>
    </source>
</evidence>
<evidence type="ECO:0000259" key="1">
    <source>
        <dbReference type="Pfam" id="PF01106"/>
    </source>
</evidence>
<dbReference type="SUPFAM" id="SSF117916">
    <property type="entry name" value="Fe-S cluster assembly (FSCA) domain-like"/>
    <property type="match status" value="1"/>
</dbReference>
<dbReference type="InterPro" id="IPR034904">
    <property type="entry name" value="FSCA_dom_sf"/>
</dbReference>
<keyword evidence="3" id="KW-1185">Reference proteome</keyword>
<dbReference type="InterPro" id="IPR035903">
    <property type="entry name" value="HesB-like_dom_sf"/>
</dbReference>
<gene>
    <name evidence="2" type="primary">nfuA</name>
    <name evidence="2" type="ORF">ESZ_00156</name>
</gene>
<dbReference type="GO" id="GO:0016226">
    <property type="term" value="P:iron-sulfur cluster assembly"/>
    <property type="evidence" value="ECO:0007669"/>
    <property type="project" value="InterPro"/>
</dbReference>
<accession>A0A6J5JZB5</accession>
<dbReference type="EMBL" id="LR794158">
    <property type="protein sequence ID" value="CAB3976370.1"/>
    <property type="molecule type" value="Genomic_DNA"/>
</dbReference>
<dbReference type="Pfam" id="PF01106">
    <property type="entry name" value="NifU"/>
    <property type="match status" value="1"/>
</dbReference>
<proteinExistence type="predicted"/>
<dbReference type="SUPFAM" id="SSF89360">
    <property type="entry name" value="HesB-like domain"/>
    <property type="match status" value="1"/>
</dbReference>
<name>A0A6J5JZB5_9GAMM</name>
<protein>
    <submittedName>
        <fullName evidence="2">Fe/S biogenesis protein NfuA</fullName>
    </submittedName>
</protein>
<dbReference type="Gene3D" id="3.30.300.130">
    <property type="entry name" value="Fe-S cluster assembly (FSCA)"/>
    <property type="match status" value="1"/>
</dbReference>
<feature type="domain" description="NIF system FeS cluster assembly NifU C-terminal" evidence="1">
    <location>
        <begin position="111"/>
        <end position="177"/>
    </location>
</feature>
<evidence type="ECO:0000313" key="2">
    <source>
        <dbReference type="EMBL" id="CAB3976370.1"/>
    </source>
</evidence>
<reference evidence="2 3" key="1">
    <citation type="submission" date="2020-04" db="EMBL/GenBank/DDBJ databases">
        <authorList>
            <person name="Graf S J."/>
        </authorList>
    </citation>
    <scope>NUCLEOTIDE SEQUENCE [LARGE SCALE GENOMIC DNA]</scope>
    <source>
        <strain evidence="2">1</strain>
    </source>
</reference>
<dbReference type="GO" id="GO:0051536">
    <property type="term" value="F:iron-sulfur cluster binding"/>
    <property type="evidence" value="ECO:0007669"/>
    <property type="project" value="InterPro"/>
</dbReference>
<dbReference type="KEGG" id="acil:ESZ_00156"/>
<sequence>MTDLIKITNDALKYLSSNLILEKEKNLIIYISVTYPYTQYAYVNITYCKKEDLSKNDVKLNLENIDIYLDEKIEKLIKDAVIDIKENTLKINAPNLFNNKKNEKYDIKDQIKILFETEINTMLSQHGGFIELIDIENDETLIIKFHGGCQGCGMVNFTMTNYIEKIIKKNFPQINEIKDTTSHEIRKNSYY</sequence>
<dbReference type="GO" id="GO:0005506">
    <property type="term" value="F:iron ion binding"/>
    <property type="evidence" value="ECO:0007669"/>
    <property type="project" value="InterPro"/>
</dbReference>
<organism evidence="2 3">
    <name type="scientific">Candidatus Azoamicus ciliaticola</name>
    <dbReference type="NCBI Taxonomy" id="2652803"/>
    <lineage>
        <taxon>Bacteria</taxon>
        <taxon>Pseudomonadati</taxon>
        <taxon>Pseudomonadota</taxon>
        <taxon>Gammaproteobacteria</taxon>
        <taxon>Candidatus Azoamicaceae</taxon>
        <taxon>Candidatus Azoamicus</taxon>
    </lineage>
</organism>
<dbReference type="AlphaFoldDB" id="A0A6J5JZB5"/>
<dbReference type="InterPro" id="IPR001075">
    <property type="entry name" value="NIF_FeS_clus_asmbl_NifU_C"/>
</dbReference>
<dbReference type="RefSeq" id="WP_176604900.1">
    <property type="nucleotide sequence ID" value="NZ_LR794158.1"/>
</dbReference>